<protein>
    <submittedName>
        <fullName evidence="3">NACHT domain-containing protein</fullName>
    </submittedName>
</protein>
<dbReference type="InterPro" id="IPR054568">
    <property type="entry name" value="NNH3"/>
</dbReference>
<dbReference type="Pfam" id="PF00805">
    <property type="entry name" value="Pentapeptide"/>
    <property type="match status" value="3"/>
</dbReference>
<organism evidence="3">
    <name type="scientific">Leptolyngbya sp. NK1-12</name>
    <dbReference type="NCBI Taxonomy" id="2547451"/>
    <lineage>
        <taxon>Bacteria</taxon>
        <taxon>Bacillati</taxon>
        <taxon>Cyanobacteriota</taxon>
        <taxon>Cyanophyceae</taxon>
        <taxon>Leptolyngbyales</taxon>
        <taxon>Leptolyngbyaceae</taxon>
        <taxon>Leptolyngbya group</taxon>
        <taxon>Leptolyngbya</taxon>
    </lineage>
</organism>
<dbReference type="InterPro" id="IPR001646">
    <property type="entry name" value="5peptide_repeat"/>
</dbReference>
<dbReference type="Gene3D" id="3.40.50.300">
    <property type="entry name" value="P-loop containing nucleotide triphosphate hydrolases"/>
    <property type="match status" value="1"/>
</dbReference>
<dbReference type="InterPro" id="IPR007111">
    <property type="entry name" value="NACHT_NTPase"/>
</dbReference>
<dbReference type="Gene3D" id="2.160.20.80">
    <property type="entry name" value="E3 ubiquitin-protein ligase SopA"/>
    <property type="match status" value="2"/>
</dbReference>
<feature type="domain" description="NACHT" evidence="1">
    <location>
        <begin position="301"/>
        <end position="450"/>
    </location>
</feature>
<gene>
    <name evidence="3" type="ORF">HJG54_26620</name>
</gene>
<sequence length="1060" mass="116842">MTMPIWKLLQADLRDLASTHSSANSDSASSGMVLARLQRLLPVLEQQNSLFAVLTLPLAELAAALPDLSRENPAFVPLAAELLQRYQIRTQQAPSLGQAVELLGQAAYLDQFCATFQRPKIQRWIGQVGQAAAAEAVQHQFRILTGLKLEGQDARQAVVAFSTSRLATVLNRLLAARLTQLGLQPAPAQQIAAQIAFNTEPQILPALEQAGAAMQPWVAWYRDDDADRLERHLRLDAYLDDYIQPRPAELVFNESFSLRDIYVPLKAQILTSDGEPDFDQPPVDLEEWTKAQLSQTEADQVLLVQGGFGRGKSTFCRMFADWVRQQQYPRWTPVLIPLQELRSLGNDFEELLRQAVPSHWTQDPDWLAQGDTRFLFLLDGFSELNLEDNSSLEQFFQQVGKFQESCASHPEMGHRIIITGRSLMIKTLERLLPPNLARVEILPFDAALQTRWLAQWERLTGAATSSLKAMLQNIDVPEQNAHLTREPLMLYFLAAMHRDGELRLDMLEETNVARAKFLLYQQIFYWALTKHRPGLLQRQLSPTEIESLRRLLAEVGLWAVQTGSETVPLAQIATRLQHDQEVQALLAELQTKLQDHALTNPLVTLYSRGDQSYIRFTHNSFGKLFCSRRLHEALEDWATTLTRRQKPEPLVPTETMDWQIFDLLGYGGLTAEMTEYLMVLLNANPDLDAAYLFKRLESFYWRWCGGQFMDAPPESLPQKASRLLRQPHPALGQRQADIYAGFNVMILLLELHRYARSQNESQDEIAFYPCGRQGSPDFVPERLLRMIGYSHCVSPSAFRAIVGPYLSGTNLSGVVLTGTDLSGIDFSGADLRSADLSRTHLRGANLSRANLVGASLDGANLSSADLRGANLIGANLRGADLSSASLSGADLSSANLVGASLSRADLRDADLSGAYLRGASLQSADLSRAYLIGASLSGASLNAADLGHVDLSDANLHGADLSDVNLRHADLSGADLIGAYLNGASLCGASLCNASLNSADLIGADLCGADLSSANLIGAELSDLTAGEVKWSERTKWEDVRGLDAAVSVPEALKHQLGLG</sequence>
<dbReference type="PANTHER" id="PTHR14136:SF17">
    <property type="entry name" value="BTB_POZ DOMAIN-CONTAINING PROTEIN KCTD9"/>
    <property type="match status" value="1"/>
</dbReference>
<dbReference type="InterPro" id="IPR051082">
    <property type="entry name" value="Pentapeptide-BTB/POZ_domain"/>
</dbReference>
<feature type="domain" description="NACHT N-terminal Helical" evidence="2">
    <location>
        <begin position="39"/>
        <end position="258"/>
    </location>
</feature>
<dbReference type="Pfam" id="PF22735">
    <property type="entry name" value="NNH3"/>
    <property type="match status" value="1"/>
</dbReference>
<dbReference type="InterPro" id="IPR027417">
    <property type="entry name" value="P-loop_NTPase"/>
</dbReference>
<evidence type="ECO:0000259" key="2">
    <source>
        <dbReference type="Pfam" id="PF22735"/>
    </source>
</evidence>
<accession>A0AA96WHA1</accession>
<name>A0AA96WHA1_9CYAN</name>
<dbReference type="AlphaFoldDB" id="A0AA96WHA1"/>
<dbReference type="RefSeq" id="WP_316432240.1">
    <property type="nucleotide sequence ID" value="NZ_CP053586.1"/>
</dbReference>
<evidence type="ECO:0000259" key="1">
    <source>
        <dbReference type="Pfam" id="PF05729"/>
    </source>
</evidence>
<dbReference type="PANTHER" id="PTHR14136">
    <property type="entry name" value="BTB_POZ DOMAIN-CONTAINING PROTEIN KCTD9"/>
    <property type="match status" value="1"/>
</dbReference>
<dbReference type="SUPFAM" id="SSF141571">
    <property type="entry name" value="Pentapeptide repeat-like"/>
    <property type="match status" value="1"/>
</dbReference>
<dbReference type="SUPFAM" id="SSF52540">
    <property type="entry name" value="P-loop containing nucleoside triphosphate hydrolases"/>
    <property type="match status" value="1"/>
</dbReference>
<dbReference type="Pfam" id="PF05729">
    <property type="entry name" value="NACHT"/>
    <property type="match status" value="1"/>
</dbReference>
<reference evidence="3" key="1">
    <citation type="submission" date="2020-05" db="EMBL/GenBank/DDBJ databases">
        <authorList>
            <person name="Zhu T."/>
            <person name="Keshari N."/>
            <person name="Lu X."/>
        </authorList>
    </citation>
    <scope>NUCLEOTIDE SEQUENCE</scope>
    <source>
        <strain evidence="3">NK1-12</strain>
    </source>
</reference>
<proteinExistence type="predicted"/>
<evidence type="ECO:0000313" key="3">
    <source>
        <dbReference type="EMBL" id="WNZ26047.1"/>
    </source>
</evidence>
<dbReference type="EMBL" id="CP053586">
    <property type="protein sequence ID" value="WNZ26047.1"/>
    <property type="molecule type" value="Genomic_DNA"/>
</dbReference>